<dbReference type="EMBL" id="BSRZ01000004">
    <property type="protein sequence ID" value="GLW63983.1"/>
    <property type="molecule type" value="Genomic_DNA"/>
</dbReference>
<comment type="caution">
    <text evidence="1">The sequence shown here is derived from an EMBL/GenBank/DDBJ whole genome shotgun (WGS) entry which is preliminary data.</text>
</comment>
<keyword evidence="2" id="KW-1185">Reference proteome</keyword>
<name>A0A9W6PW33_9ACTN</name>
<reference evidence="1" key="1">
    <citation type="submission" date="2023-02" db="EMBL/GenBank/DDBJ databases">
        <title>Actinomadura rubrobrunea NBRC 14622.</title>
        <authorList>
            <person name="Ichikawa N."/>
            <person name="Sato H."/>
            <person name="Tonouchi N."/>
        </authorList>
    </citation>
    <scope>NUCLEOTIDE SEQUENCE</scope>
    <source>
        <strain evidence="1">NBRC 14622</strain>
    </source>
</reference>
<proteinExistence type="predicted"/>
<dbReference type="AlphaFoldDB" id="A0A9W6PW33"/>
<accession>A0A9W6PW33</accession>
<protein>
    <submittedName>
        <fullName evidence="1">Uncharacterized protein</fullName>
    </submittedName>
</protein>
<evidence type="ECO:0000313" key="1">
    <source>
        <dbReference type="EMBL" id="GLW63983.1"/>
    </source>
</evidence>
<organism evidence="1 2">
    <name type="scientific">Actinomadura rubrobrunea</name>
    <dbReference type="NCBI Taxonomy" id="115335"/>
    <lineage>
        <taxon>Bacteria</taxon>
        <taxon>Bacillati</taxon>
        <taxon>Actinomycetota</taxon>
        <taxon>Actinomycetes</taxon>
        <taxon>Streptosporangiales</taxon>
        <taxon>Thermomonosporaceae</taxon>
        <taxon>Actinomadura</taxon>
    </lineage>
</organism>
<evidence type="ECO:0000313" key="2">
    <source>
        <dbReference type="Proteomes" id="UP001165124"/>
    </source>
</evidence>
<dbReference type="Proteomes" id="UP001165124">
    <property type="component" value="Unassembled WGS sequence"/>
</dbReference>
<gene>
    <name evidence="1" type="ORF">Arub01_22270</name>
</gene>
<sequence>MPNAPHLNSVDLQEVRTRNRIARETVAALSARMPRLSRLWLILSVALDDTSRLAIEVKTLGARLTKVRRDWANLAAAARATLTAHIDDEPDPLWYLRDELRAQGHLPPQEWGRS</sequence>
<dbReference type="RefSeq" id="WP_067915983.1">
    <property type="nucleotide sequence ID" value="NZ_BSRZ01000004.1"/>
</dbReference>